<dbReference type="PANTHER" id="PTHR37419:SF1">
    <property type="entry name" value="SERINE_THREONINE-PROTEIN KINASE TOXIN HIPA"/>
    <property type="match status" value="1"/>
</dbReference>
<keyword evidence="3" id="KW-0418">Kinase</keyword>
<dbReference type="InterPro" id="IPR012893">
    <property type="entry name" value="HipA-like_C"/>
</dbReference>
<protein>
    <submittedName>
        <fullName evidence="6">Type II toxin-antitoxin system HipA family toxin</fullName>
    </submittedName>
</protein>
<comment type="similarity">
    <text evidence="1">Belongs to the HipA Ser/Thr kinase family.</text>
</comment>
<proteinExistence type="inferred from homology"/>
<feature type="domain" description="HipA-like C-terminal" evidence="4">
    <location>
        <begin position="140"/>
        <end position="375"/>
    </location>
</feature>
<reference evidence="6 7" key="1">
    <citation type="submission" date="2019-04" db="EMBL/GenBank/DDBJ databases">
        <authorList>
            <person name="Feng G."/>
            <person name="Zhang J."/>
            <person name="Zhu H."/>
        </authorList>
    </citation>
    <scope>NUCLEOTIDE SEQUENCE [LARGE SCALE GENOMIC DNA]</scope>
    <source>
        <strain evidence="6 7">JCM 31653</strain>
    </source>
</reference>
<evidence type="ECO:0000256" key="2">
    <source>
        <dbReference type="ARBA" id="ARBA00022679"/>
    </source>
</evidence>
<evidence type="ECO:0000259" key="5">
    <source>
        <dbReference type="Pfam" id="PF13657"/>
    </source>
</evidence>
<dbReference type="OrthoDB" id="9805913at2"/>
<organism evidence="6 7">
    <name type="scientific">Hymenobacter aquaticus</name>
    <dbReference type="NCBI Taxonomy" id="1867101"/>
    <lineage>
        <taxon>Bacteria</taxon>
        <taxon>Pseudomonadati</taxon>
        <taxon>Bacteroidota</taxon>
        <taxon>Cytophagia</taxon>
        <taxon>Cytophagales</taxon>
        <taxon>Hymenobacteraceae</taxon>
        <taxon>Hymenobacter</taxon>
    </lineage>
</organism>
<evidence type="ECO:0000313" key="7">
    <source>
        <dbReference type="Proteomes" id="UP000297549"/>
    </source>
</evidence>
<keyword evidence="7" id="KW-1185">Reference proteome</keyword>
<dbReference type="InterPro" id="IPR017508">
    <property type="entry name" value="HipA_N1"/>
</dbReference>
<dbReference type="Pfam" id="PF07804">
    <property type="entry name" value="HipA_C"/>
    <property type="match status" value="1"/>
</dbReference>
<evidence type="ECO:0000256" key="3">
    <source>
        <dbReference type="ARBA" id="ARBA00022777"/>
    </source>
</evidence>
<dbReference type="GO" id="GO:0005829">
    <property type="term" value="C:cytosol"/>
    <property type="evidence" value="ECO:0007669"/>
    <property type="project" value="TreeGrafter"/>
</dbReference>
<dbReference type="InterPro" id="IPR052028">
    <property type="entry name" value="HipA_Ser/Thr_kinase"/>
</dbReference>
<name>A0A4Z0Q6X8_9BACT</name>
<dbReference type="PANTHER" id="PTHR37419">
    <property type="entry name" value="SERINE/THREONINE-PROTEIN KINASE TOXIN HIPA"/>
    <property type="match status" value="1"/>
</dbReference>
<evidence type="ECO:0000259" key="4">
    <source>
        <dbReference type="Pfam" id="PF07804"/>
    </source>
</evidence>
<dbReference type="EMBL" id="SRLC01000001">
    <property type="protein sequence ID" value="TGE24452.1"/>
    <property type="molecule type" value="Genomic_DNA"/>
</dbReference>
<dbReference type="GO" id="GO:0004674">
    <property type="term" value="F:protein serine/threonine kinase activity"/>
    <property type="evidence" value="ECO:0007669"/>
    <property type="project" value="TreeGrafter"/>
</dbReference>
<gene>
    <name evidence="6" type="ORF">E5K00_04345</name>
</gene>
<dbReference type="Proteomes" id="UP000297549">
    <property type="component" value="Unassembled WGS sequence"/>
</dbReference>
<dbReference type="Gene3D" id="1.10.1070.20">
    <property type="match status" value="1"/>
</dbReference>
<keyword evidence="2" id="KW-0808">Transferase</keyword>
<dbReference type="AlphaFoldDB" id="A0A4Z0Q6X8"/>
<dbReference type="Pfam" id="PF13657">
    <property type="entry name" value="Couple_hipA"/>
    <property type="match status" value="1"/>
</dbReference>
<feature type="domain" description="HipA N-terminal subdomain 1" evidence="5">
    <location>
        <begin position="5"/>
        <end position="106"/>
    </location>
</feature>
<evidence type="ECO:0000256" key="1">
    <source>
        <dbReference type="ARBA" id="ARBA00010164"/>
    </source>
</evidence>
<sequence>MQIFDVFINGVLAGKIGRPPGQQVVFTLLDEYRHLWPRPVLGQQFEDKPKARYVGKSQKLPAFFANLIPEKGPLRQLIEHSLGLTSRDDLALLVALGEGLPGAVEVRPGTEGAHLLDATQPLVADAAAEPLTDEVAAFRFSLGGVQMKFSVLLDADKLRLPMRNELGNWIVKFGSATYPDLPANEYAIMQWADKAGFEVPECRLLPGASLPELLRTQVGMHEEVFLIRRYDRIGFQRIHQEDFAQVAGLQPDKKYDHWSYETCAAIVRQVSGNAQYEEFIRRLVFMVASGNTDAHLKNWSFLYPDGVNAVLTPLYDQVAVVAWLSPEWALHFAGSKQPDKTDEAAFRRLAQASGGDPERVMQLVNETLSEIAKAWHEGRIFELLPSKHVEILRRFWTKVPLLRGILK</sequence>
<accession>A0A4Z0Q6X8</accession>
<evidence type="ECO:0000313" key="6">
    <source>
        <dbReference type="EMBL" id="TGE24452.1"/>
    </source>
</evidence>
<dbReference type="RefSeq" id="WP_135462035.1">
    <property type="nucleotide sequence ID" value="NZ_SRLC01000001.1"/>
</dbReference>
<dbReference type="NCBIfam" id="TIGR03071">
    <property type="entry name" value="couple_hipA"/>
    <property type="match status" value="1"/>
</dbReference>
<comment type="caution">
    <text evidence="6">The sequence shown here is derived from an EMBL/GenBank/DDBJ whole genome shotgun (WGS) entry which is preliminary data.</text>
</comment>